<dbReference type="PANTHER" id="PTHR11063:SF27">
    <property type="entry name" value="DELTA-1-PYRROLINE-5-CARBOXYLATE SYNTHASE"/>
    <property type="match status" value="1"/>
</dbReference>
<dbReference type="PANTHER" id="PTHR11063">
    <property type="entry name" value="GLUTAMATE SEMIALDEHYDE DEHYDROGENASE"/>
    <property type="match status" value="1"/>
</dbReference>
<protein>
    <submittedName>
        <fullName evidence="1">Uncharacterized protein</fullName>
    </submittedName>
</protein>
<dbReference type="GO" id="GO:0004350">
    <property type="term" value="F:glutamate-5-semialdehyde dehydrogenase activity"/>
    <property type="evidence" value="ECO:0007669"/>
    <property type="project" value="TreeGrafter"/>
</dbReference>
<organism evidence="1">
    <name type="scientific">Fagus sylvatica</name>
    <name type="common">Beechnut</name>
    <dbReference type="NCBI Taxonomy" id="28930"/>
    <lineage>
        <taxon>Eukaryota</taxon>
        <taxon>Viridiplantae</taxon>
        <taxon>Streptophyta</taxon>
        <taxon>Embryophyta</taxon>
        <taxon>Tracheophyta</taxon>
        <taxon>Spermatophyta</taxon>
        <taxon>Magnoliopsida</taxon>
        <taxon>eudicotyledons</taxon>
        <taxon>Gunneridae</taxon>
        <taxon>Pentapetalae</taxon>
        <taxon>rosids</taxon>
        <taxon>fabids</taxon>
        <taxon>Fagales</taxon>
        <taxon>Fagaceae</taxon>
        <taxon>Fagus</taxon>
    </lineage>
</organism>
<dbReference type="EMBL" id="OIVN01006258">
    <property type="protein sequence ID" value="SPD29071.1"/>
    <property type="molecule type" value="Genomic_DNA"/>
</dbReference>
<reference evidence="1" key="1">
    <citation type="submission" date="2018-02" db="EMBL/GenBank/DDBJ databases">
        <authorList>
            <person name="Cohen D.B."/>
            <person name="Kent A.D."/>
        </authorList>
    </citation>
    <scope>NUCLEOTIDE SEQUENCE</scope>
</reference>
<proteinExistence type="predicted"/>
<name>A0A2N9IYE2_FAGSY</name>
<evidence type="ECO:0000313" key="1">
    <source>
        <dbReference type="EMBL" id="SPD29071.1"/>
    </source>
</evidence>
<gene>
    <name evidence="1" type="ORF">FSB_LOCUS56953</name>
</gene>
<accession>A0A2N9IYE2</accession>
<dbReference type="AlphaFoldDB" id="A0A2N9IYE2"/>
<sequence length="92" mass="10440">MKSMQLKELNSGGYEVILVTSGAVGLGRKRLRYRRVANSSFCYSYNKVKFKNPYMFCSFADLQNPQDAFDGKSCASVRQSSLMASLHRTNHF</sequence>
<dbReference type="Gene3D" id="3.40.1160.10">
    <property type="entry name" value="Acetylglutamate kinase-like"/>
    <property type="match status" value="1"/>
</dbReference>
<dbReference type="InterPro" id="IPR036393">
    <property type="entry name" value="AceGlu_kinase-like_sf"/>
</dbReference>